<feature type="chain" id="PRO_5011473371" evidence="2">
    <location>
        <begin position="24"/>
        <end position="255"/>
    </location>
</feature>
<evidence type="ECO:0000313" key="3">
    <source>
        <dbReference type="EMBL" id="SDZ12443.1"/>
    </source>
</evidence>
<keyword evidence="1" id="KW-0812">Transmembrane</keyword>
<keyword evidence="1" id="KW-1133">Transmembrane helix</keyword>
<evidence type="ECO:0000256" key="2">
    <source>
        <dbReference type="SAM" id="SignalP"/>
    </source>
</evidence>
<accession>A0A1H3QGN5</accession>
<protein>
    <submittedName>
        <fullName evidence="3">Uncharacterized protein</fullName>
    </submittedName>
</protein>
<keyword evidence="4" id="KW-1185">Reference proteome</keyword>
<gene>
    <name evidence="3" type="ORF">SAMN05421504_109311</name>
</gene>
<dbReference type="AlphaFoldDB" id="A0A1H3QGN5"/>
<dbReference type="STRING" id="589385.SAMN05421504_109311"/>
<proteinExistence type="predicted"/>
<feature type="signal peptide" evidence="2">
    <location>
        <begin position="1"/>
        <end position="23"/>
    </location>
</feature>
<keyword evidence="2" id="KW-0732">Signal</keyword>
<feature type="transmembrane region" description="Helical" evidence="1">
    <location>
        <begin position="230"/>
        <end position="249"/>
    </location>
</feature>
<sequence length="255" mass="26538">MRKIAFFGALAALLALGAGTASASADGYGVGGVSDADIAAARQVAASPDTQAKLSKFFVQLDRRSGLAVQAESAKAPQVTGQPLRVFSLTPEFVTGQSTEPAGFAYLAVKTRAASGQEATVWLTRDGRQGWEASNLTTGTEEVTYPAQGGTVFTEPQINAWYRVDKGQVVPLNDPARAQVGQGMSVAAYQRLVHQQYADKLPGSAYVQQGKLGGFTPGASPTGDGSSAPVWPYALMGAGVALVVIGWSVRRVSSR</sequence>
<name>A0A1H3QGN5_9PSEU</name>
<dbReference type="RefSeq" id="WP_091296726.1">
    <property type="nucleotide sequence ID" value="NZ_FNON01000009.1"/>
</dbReference>
<organism evidence="3 4">
    <name type="scientific">Amycolatopsis xylanica</name>
    <dbReference type="NCBI Taxonomy" id="589385"/>
    <lineage>
        <taxon>Bacteria</taxon>
        <taxon>Bacillati</taxon>
        <taxon>Actinomycetota</taxon>
        <taxon>Actinomycetes</taxon>
        <taxon>Pseudonocardiales</taxon>
        <taxon>Pseudonocardiaceae</taxon>
        <taxon>Amycolatopsis</taxon>
    </lineage>
</organism>
<evidence type="ECO:0000256" key="1">
    <source>
        <dbReference type="SAM" id="Phobius"/>
    </source>
</evidence>
<dbReference type="EMBL" id="FNON01000009">
    <property type="protein sequence ID" value="SDZ12443.1"/>
    <property type="molecule type" value="Genomic_DNA"/>
</dbReference>
<reference evidence="3 4" key="1">
    <citation type="submission" date="2016-10" db="EMBL/GenBank/DDBJ databases">
        <authorList>
            <person name="de Groot N.N."/>
        </authorList>
    </citation>
    <scope>NUCLEOTIDE SEQUENCE [LARGE SCALE GENOMIC DNA]</scope>
    <source>
        <strain evidence="3 4">CPCC 202699</strain>
    </source>
</reference>
<dbReference type="Proteomes" id="UP000199515">
    <property type="component" value="Unassembled WGS sequence"/>
</dbReference>
<dbReference type="OrthoDB" id="3470164at2"/>
<evidence type="ECO:0000313" key="4">
    <source>
        <dbReference type="Proteomes" id="UP000199515"/>
    </source>
</evidence>
<keyword evidence="1" id="KW-0472">Membrane</keyword>